<keyword evidence="1" id="KW-0812">Transmembrane</keyword>
<dbReference type="EMBL" id="JBHLTP010000011">
    <property type="protein sequence ID" value="MFC0524401.1"/>
    <property type="molecule type" value="Genomic_DNA"/>
</dbReference>
<protein>
    <submittedName>
        <fullName evidence="2">Uncharacterized protein</fullName>
    </submittedName>
</protein>
<dbReference type="RefSeq" id="WP_377348344.1">
    <property type="nucleotide sequence ID" value="NZ_JBHLTP010000011.1"/>
</dbReference>
<organism evidence="2 3">
    <name type="scientific">Pontibacillus salicampi</name>
    <dbReference type="NCBI Taxonomy" id="1449801"/>
    <lineage>
        <taxon>Bacteria</taxon>
        <taxon>Bacillati</taxon>
        <taxon>Bacillota</taxon>
        <taxon>Bacilli</taxon>
        <taxon>Bacillales</taxon>
        <taxon>Bacillaceae</taxon>
        <taxon>Pontibacillus</taxon>
    </lineage>
</organism>
<name>A0ABV6LPT7_9BACI</name>
<gene>
    <name evidence="2" type="ORF">ACFFGV_12575</name>
</gene>
<keyword evidence="1" id="KW-1133">Transmembrane helix</keyword>
<comment type="caution">
    <text evidence="2">The sequence shown here is derived from an EMBL/GenBank/DDBJ whole genome shotgun (WGS) entry which is preliminary data.</text>
</comment>
<evidence type="ECO:0000313" key="3">
    <source>
        <dbReference type="Proteomes" id="UP001589836"/>
    </source>
</evidence>
<keyword evidence="3" id="KW-1185">Reference proteome</keyword>
<feature type="transmembrane region" description="Helical" evidence="1">
    <location>
        <begin position="66"/>
        <end position="86"/>
    </location>
</feature>
<proteinExistence type="predicted"/>
<feature type="transmembrane region" description="Helical" evidence="1">
    <location>
        <begin position="37"/>
        <end position="54"/>
    </location>
</feature>
<keyword evidence="1" id="KW-0472">Membrane</keyword>
<reference evidence="2 3" key="1">
    <citation type="submission" date="2024-09" db="EMBL/GenBank/DDBJ databases">
        <authorList>
            <person name="Sun Q."/>
            <person name="Mori K."/>
        </authorList>
    </citation>
    <scope>NUCLEOTIDE SEQUENCE [LARGE SCALE GENOMIC DNA]</scope>
    <source>
        <strain evidence="2 3">NCAIM B.02529</strain>
    </source>
</reference>
<evidence type="ECO:0000256" key="1">
    <source>
        <dbReference type="SAM" id="Phobius"/>
    </source>
</evidence>
<dbReference type="Proteomes" id="UP001589836">
    <property type="component" value="Unassembled WGS sequence"/>
</dbReference>
<sequence>MKRFLFILLTIIGLSWTSFLLAALAAQRPAPNSSELIMFYLSTVITGILALLVMGQLEYHHTPEMYTILLVVATIGNMILMIAALPGATSVMIMYIILLLELLFLTIYSFFTTMNTKPS</sequence>
<evidence type="ECO:0000313" key="2">
    <source>
        <dbReference type="EMBL" id="MFC0524401.1"/>
    </source>
</evidence>
<feature type="transmembrane region" description="Helical" evidence="1">
    <location>
        <begin position="92"/>
        <end position="111"/>
    </location>
</feature>
<accession>A0ABV6LPT7</accession>